<sequence>MMAFAWFLLGMFTALMLMAVVTIYLMLKAVRGIRTDLEHLNE</sequence>
<gene>
    <name evidence="2" type="ORF">LCGC14_2956950</name>
</gene>
<dbReference type="EMBL" id="LAZR01059747">
    <property type="protein sequence ID" value="KKK67149.1"/>
    <property type="molecule type" value="Genomic_DNA"/>
</dbReference>
<protein>
    <submittedName>
        <fullName evidence="2">Uncharacterized protein</fullName>
    </submittedName>
</protein>
<evidence type="ECO:0000313" key="2">
    <source>
        <dbReference type="EMBL" id="KKK67149.1"/>
    </source>
</evidence>
<name>A0A0F8ZL65_9ZZZZ</name>
<keyword evidence="1" id="KW-1133">Transmembrane helix</keyword>
<keyword evidence="1" id="KW-0812">Transmembrane</keyword>
<reference evidence="2" key="1">
    <citation type="journal article" date="2015" name="Nature">
        <title>Complex archaea that bridge the gap between prokaryotes and eukaryotes.</title>
        <authorList>
            <person name="Spang A."/>
            <person name="Saw J.H."/>
            <person name="Jorgensen S.L."/>
            <person name="Zaremba-Niedzwiedzka K."/>
            <person name="Martijn J."/>
            <person name="Lind A.E."/>
            <person name="van Eijk R."/>
            <person name="Schleper C."/>
            <person name="Guy L."/>
            <person name="Ettema T.J."/>
        </authorList>
    </citation>
    <scope>NUCLEOTIDE SEQUENCE</scope>
</reference>
<accession>A0A0F8ZL65</accession>
<organism evidence="2">
    <name type="scientific">marine sediment metagenome</name>
    <dbReference type="NCBI Taxonomy" id="412755"/>
    <lineage>
        <taxon>unclassified sequences</taxon>
        <taxon>metagenomes</taxon>
        <taxon>ecological metagenomes</taxon>
    </lineage>
</organism>
<proteinExistence type="predicted"/>
<dbReference type="AlphaFoldDB" id="A0A0F8ZL65"/>
<keyword evidence="1" id="KW-0472">Membrane</keyword>
<evidence type="ECO:0000256" key="1">
    <source>
        <dbReference type="SAM" id="Phobius"/>
    </source>
</evidence>
<feature type="transmembrane region" description="Helical" evidence="1">
    <location>
        <begin position="6"/>
        <end position="27"/>
    </location>
</feature>
<comment type="caution">
    <text evidence="2">The sequence shown here is derived from an EMBL/GenBank/DDBJ whole genome shotgun (WGS) entry which is preliminary data.</text>
</comment>